<keyword evidence="5 8" id="KW-1133">Transmembrane helix</keyword>
<evidence type="ECO:0000256" key="7">
    <source>
        <dbReference type="PIRNR" id="PIRNR010045"/>
    </source>
</evidence>
<dbReference type="STRING" id="1344416.A0A139A5S9"/>
<dbReference type="GO" id="GO:0006644">
    <property type="term" value="P:phospholipid metabolic process"/>
    <property type="evidence" value="ECO:0007669"/>
    <property type="project" value="EnsemblFungi"/>
</dbReference>
<dbReference type="OrthoDB" id="6745403at2759"/>
<feature type="transmembrane region" description="Helical" evidence="8">
    <location>
        <begin position="12"/>
        <end position="29"/>
    </location>
</feature>
<dbReference type="Pfam" id="PF01956">
    <property type="entry name" value="EMC3_TMCO1"/>
    <property type="match status" value="1"/>
</dbReference>
<dbReference type="GO" id="GO:0032977">
    <property type="term" value="F:membrane insertase activity"/>
    <property type="evidence" value="ECO:0007669"/>
    <property type="project" value="EnsemblFungi"/>
</dbReference>
<comment type="similarity">
    <text evidence="2 7">Belongs to the EMC3 family.</text>
</comment>
<keyword evidence="4 8" id="KW-0812">Transmembrane</keyword>
<evidence type="ECO:0000256" key="2">
    <source>
        <dbReference type="ARBA" id="ARBA00005376"/>
    </source>
</evidence>
<comment type="subcellular location">
    <subcellularLocation>
        <location evidence="1">Membrane</location>
        <topology evidence="1">Multi-pass membrane protein</topology>
    </subcellularLocation>
</comment>
<evidence type="ECO:0000256" key="5">
    <source>
        <dbReference type="ARBA" id="ARBA00022989"/>
    </source>
</evidence>
<evidence type="ECO:0000313" key="10">
    <source>
        <dbReference type="Proteomes" id="UP000070544"/>
    </source>
</evidence>
<organism evidence="9 10">
    <name type="scientific">Gonapodya prolifera (strain JEL478)</name>
    <name type="common">Monoblepharis prolifera</name>
    <dbReference type="NCBI Taxonomy" id="1344416"/>
    <lineage>
        <taxon>Eukaryota</taxon>
        <taxon>Fungi</taxon>
        <taxon>Fungi incertae sedis</taxon>
        <taxon>Chytridiomycota</taxon>
        <taxon>Chytridiomycota incertae sedis</taxon>
        <taxon>Monoblepharidomycetes</taxon>
        <taxon>Monoblepharidales</taxon>
        <taxon>Gonapodyaceae</taxon>
        <taxon>Gonapodya</taxon>
    </lineage>
</organism>
<feature type="transmembrane region" description="Helical" evidence="8">
    <location>
        <begin position="119"/>
        <end position="141"/>
    </location>
</feature>
<reference evidence="9 10" key="1">
    <citation type="journal article" date="2015" name="Genome Biol. Evol.">
        <title>Phylogenomic analyses indicate that early fungi evolved digesting cell walls of algal ancestors of land plants.</title>
        <authorList>
            <person name="Chang Y."/>
            <person name="Wang S."/>
            <person name="Sekimoto S."/>
            <person name="Aerts A.L."/>
            <person name="Choi C."/>
            <person name="Clum A."/>
            <person name="LaButti K.M."/>
            <person name="Lindquist E.A."/>
            <person name="Yee Ngan C."/>
            <person name="Ohm R.A."/>
            <person name="Salamov A.A."/>
            <person name="Grigoriev I.V."/>
            <person name="Spatafora J.W."/>
            <person name="Berbee M.L."/>
        </authorList>
    </citation>
    <scope>NUCLEOTIDE SEQUENCE [LARGE SCALE GENOMIC DNA]</scope>
    <source>
        <strain evidence="9 10">JEL478</strain>
    </source>
</reference>
<comment type="function">
    <text evidence="7">The EMC seems to be required for efficient folding of proteins in the endoplasmic reticulum (ER).</text>
</comment>
<dbReference type="Proteomes" id="UP000070544">
    <property type="component" value="Unassembled WGS sequence"/>
</dbReference>
<dbReference type="PANTHER" id="PTHR13116">
    <property type="entry name" value="ER MEMBRANE PROTEIN COMPLEX SUBUNIT 3"/>
    <property type="match status" value="1"/>
</dbReference>
<dbReference type="InterPro" id="IPR002809">
    <property type="entry name" value="EMC3/TMCO1"/>
</dbReference>
<dbReference type="PANTHER" id="PTHR13116:SF5">
    <property type="entry name" value="ER MEMBRANE PROTEIN COMPLEX SUBUNIT 3"/>
    <property type="match status" value="1"/>
</dbReference>
<evidence type="ECO:0000256" key="8">
    <source>
        <dbReference type="SAM" id="Phobius"/>
    </source>
</evidence>
<gene>
    <name evidence="9" type="ORF">M427DRAFT_137413</name>
</gene>
<dbReference type="GO" id="GO:0034975">
    <property type="term" value="P:protein folding in endoplasmic reticulum"/>
    <property type="evidence" value="ECO:0007669"/>
    <property type="project" value="TreeGrafter"/>
</dbReference>
<dbReference type="GO" id="GO:0072546">
    <property type="term" value="C:EMC complex"/>
    <property type="evidence" value="ECO:0007669"/>
    <property type="project" value="EnsemblFungi"/>
</dbReference>
<proteinExistence type="inferred from homology"/>
<protein>
    <recommendedName>
        <fullName evidence="3 7">ER membrane protein complex subunit 3</fullName>
    </recommendedName>
</protein>
<dbReference type="GO" id="GO:0051087">
    <property type="term" value="F:protein-folding chaperone binding"/>
    <property type="evidence" value="ECO:0007669"/>
    <property type="project" value="EnsemblFungi"/>
</dbReference>
<keyword evidence="6 8" id="KW-0472">Membrane</keyword>
<evidence type="ECO:0000256" key="6">
    <source>
        <dbReference type="ARBA" id="ARBA00023136"/>
    </source>
</evidence>
<keyword evidence="10" id="KW-1185">Reference proteome</keyword>
<evidence type="ECO:0000256" key="4">
    <source>
        <dbReference type="ARBA" id="ARBA00022692"/>
    </source>
</evidence>
<dbReference type="PIRSF" id="PIRSF010045">
    <property type="entry name" value="DUF850_TM_euk"/>
    <property type="match status" value="1"/>
</dbReference>
<accession>A0A139A5S9</accession>
<evidence type="ECO:0000256" key="3">
    <source>
        <dbReference type="ARBA" id="ARBA00020822"/>
    </source>
</evidence>
<name>A0A139A5S9_GONPJ</name>
<evidence type="ECO:0000313" key="9">
    <source>
        <dbReference type="EMBL" id="KXS12160.1"/>
    </source>
</evidence>
<dbReference type="AlphaFoldDB" id="A0A139A5S9"/>
<dbReference type="InterPro" id="IPR008568">
    <property type="entry name" value="EMC3"/>
</dbReference>
<dbReference type="GO" id="GO:0015914">
    <property type="term" value="P:phospholipid transport"/>
    <property type="evidence" value="ECO:0007669"/>
    <property type="project" value="EnsemblFungi"/>
</dbReference>
<sequence length="264" mass="30279">MFLDPAIRDWVLFPIMIVMVLVGVVRHYIQQMLNSPPKTNVKAVREMQALQRAARLRTCYGQISPASFELRRTKLSEAFTEGKYLKNPASREQGAAPPNPMTDPQGMEQMMDMMKKNMAMFIPQTLIMSWITFFFSGFVALKLPFPLTLRFKAMLQRGIETADMDVSWVSSLSWYFLNLFGLRGIFTLILGEENGERSVDDIKAMQTFSPAGQPGAAQQDLSKMFEGEKELLQLIEHSWDMRDIEERTLHKWVLQSQGGRLKTE</sequence>
<dbReference type="OMA" id="KDMDPRW"/>
<dbReference type="GO" id="GO:0045050">
    <property type="term" value="P:protein insertion into ER membrane by stop-transfer membrane-anchor sequence"/>
    <property type="evidence" value="ECO:0007669"/>
    <property type="project" value="EnsemblFungi"/>
</dbReference>
<dbReference type="SMART" id="SM01415">
    <property type="entry name" value="DUF106"/>
    <property type="match status" value="1"/>
</dbReference>
<evidence type="ECO:0000256" key="1">
    <source>
        <dbReference type="ARBA" id="ARBA00004141"/>
    </source>
</evidence>
<dbReference type="EMBL" id="KQ965790">
    <property type="protein sequence ID" value="KXS12160.1"/>
    <property type="molecule type" value="Genomic_DNA"/>
</dbReference>